<comment type="caution">
    <text evidence="2">The sequence shown here is derived from an EMBL/GenBank/DDBJ whole genome shotgun (WGS) entry which is preliminary data.</text>
</comment>
<sequence length="70" mass="8236">MKRKPVKSSVLRSIGYDKDSKVLEIEFSSTDVYHYFVVPRSVFAELMDSSSPGRFFNERIRDRYPMRQVG</sequence>
<reference evidence="2 3" key="1">
    <citation type="submission" date="2019-02" db="EMBL/GenBank/DDBJ databases">
        <title>Genomic Encyclopedia of Type Strains, Phase IV (KMG-IV): sequencing the most valuable type-strain genomes for metagenomic binning, comparative biology and taxonomic classification.</title>
        <authorList>
            <person name="Goeker M."/>
        </authorList>
    </citation>
    <scope>NUCLEOTIDE SEQUENCE [LARGE SCALE GENOMIC DNA]</scope>
    <source>
        <strain evidence="2 3">DSM 101727</strain>
    </source>
</reference>
<proteinExistence type="predicted"/>
<dbReference type="Pfam" id="PF13619">
    <property type="entry name" value="KTSC"/>
    <property type="match status" value="1"/>
</dbReference>
<name>A0A4Q7KX77_9PSEU</name>
<evidence type="ECO:0000313" key="2">
    <source>
        <dbReference type="EMBL" id="RZS41317.1"/>
    </source>
</evidence>
<dbReference type="EMBL" id="SGWQ01000003">
    <property type="protein sequence ID" value="RZS41317.1"/>
    <property type="molecule type" value="Genomic_DNA"/>
</dbReference>
<accession>A0A4Q7KX77</accession>
<gene>
    <name evidence="2" type="ORF">EV193_103640</name>
</gene>
<dbReference type="Proteomes" id="UP000294257">
    <property type="component" value="Unassembled WGS sequence"/>
</dbReference>
<dbReference type="RefSeq" id="WP_130344242.1">
    <property type="nucleotide sequence ID" value="NZ_SGWQ01000003.1"/>
</dbReference>
<evidence type="ECO:0000259" key="1">
    <source>
        <dbReference type="Pfam" id="PF13619"/>
    </source>
</evidence>
<feature type="domain" description="KTSC" evidence="1">
    <location>
        <begin position="7"/>
        <end position="64"/>
    </location>
</feature>
<keyword evidence="3" id="KW-1185">Reference proteome</keyword>
<dbReference type="InterPro" id="IPR025309">
    <property type="entry name" value="KTSC_dom"/>
</dbReference>
<organism evidence="2 3">
    <name type="scientific">Herbihabitans rhizosphaerae</name>
    <dbReference type="NCBI Taxonomy" id="1872711"/>
    <lineage>
        <taxon>Bacteria</taxon>
        <taxon>Bacillati</taxon>
        <taxon>Actinomycetota</taxon>
        <taxon>Actinomycetes</taxon>
        <taxon>Pseudonocardiales</taxon>
        <taxon>Pseudonocardiaceae</taxon>
        <taxon>Herbihabitans</taxon>
    </lineage>
</organism>
<dbReference type="OrthoDB" id="8450910at2"/>
<protein>
    <submittedName>
        <fullName evidence="2">KTSC domain-containing protein</fullName>
    </submittedName>
</protein>
<evidence type="ECO:0000313" key="3">
    <source>
        <dbReference type="Proteomes" id="UP000294257"/>
    </source>
</evidence>
<dbReference type="AlphaFoldDB" id="A0A4Q7KX77"/>